<keyword evidence="1" id="KW-0472">Membrane</keyword>
<feature type="transmembrane region" description="Helical" evidence="1">
    <location>
        <begin position="87"/>
        <end position="111"/>
    </location>
</feature>
<proteinExistence type="predicted"/>
<dbReference type="EMBL" id="JBHTBZ010000015">
    <property type="protein sequence ID" value="MFC7460160.1"/>
    <property type="molecule type" value="Genomic_DNA"/>
</dbReference>
<keyword evidence="1" id="KW-1133">Transmembrane helix</keyword>
<keyword evidence="3" id="KW-1185">Reference proteome</keyword>
<keyword evidence="1" id="KW-0812">Transmembrane</keyword>
<evidence type="ECO:0000313" key="3">
    <source>
        <dbReference type="Proteomes" id="UP001596457"/>
    </source>
</evidence>
<gene>
    <name evidence="2" type="ORF">ACFQU0_06920</name>
</gene>
<name>A0ABW2SAT0_9BURK</name>
<dbReference type="RefSeq" id="WP_382199444.1">
    <property type="nucleotide sequence ID" value="NZ_JBHTBZ010000015.1"/>
</dbReference>
<evidence type="ECO:0000313" key="2">
    <source>
        <dbReference type="EMBL" id="MFC7460160.1"/>
    </source>
</evidence>
<feature type="transmembrane region" description="Helical" evidence="1">
    <location>
        <begin position="123"/>
        <end position="141"/>
    </location>
</feature>
<comment type="caution">
    <text evidence="2">The sequence shown here is derived from an EMBL/GenBank/DDBJ whole genome shotgun (WGS) entry which is preliminary data.</text>
</comment>
<sequence length="238" mass="26320">MAPRKSESAGRHRAQWVLERIPLDMGGHRDVEPEAVDLEPSGAETSSLDSLNSLTYEFTAASNLQIGLLGRILLGSKGSTPTRSARGLLWAGVMVSIACLLFLVLIFLWAMMGLRHPLTGGELASMVMLVISAAVIWRFWARPLMWLLEDRIIPAPMLLTAMTEDDCQLEMPKEQGVRYIRLVRYGGACPVCAGSIELRYGQGSQLRRLFGCCTESPQEHVFSFDRVTRRGKRIATAG</sequence>
<dbReference type="Proteomes" id="UP001596457">
    <property type="component" value="Unassembled WGS sequence"/>
</dbReference>
<accession>A0ABW2SAT0</accession>
<evidence type="ECO:0000256" key="1">
    <source>
        <dbReference type="SAM" id="Phobius"/>
    </source>
</evidence>
<protein>
    <submittedName>
        <fullName evidence="2">Uncharacterized protein</fullName>
    </submittedName>
</protein>
<reference evidence="3" key="1">
    <citation type="journal article" date="2019" name="Int. J. Syst. Evol. Microbiol.">
        <title>The Global Catalogue of Microorganisms (GCM) 10K type strain sequencing project: providing services to taxonomists for standard genome sequencing and annotation.</title>
        <authorList>
            <consortium name="The Broad Institute Genomics Platform"/>
            <consortium name="The Broad Institute Genome Sequencing Center for Infectious Disease"/>
            <person name="Wu L."/>
            <person name="Ma J."/>
        </authorList>
    </citation>
    <scope>NUCLEOTIDE SEQUENCE [LARGE SCALE GENOMIC DNA]</scope>
    <source>
        <strain evidence="3">CCUG 53903</strain>
    </source>
</reference>
<organism evidence="2 3">
    <name type="scientific">Hydrogenophaga defluvii</name>
    <dbReference type="NCBI Taxonomy" id="249410"/>
    <lineage>
        <taxon>Bacteria</taxon>
        <taxon>Pseudomonadati</taxon>
        <taxon>Pseudomonadota</taxon>
        <taxon>Betaproteobacteria</taxon>
        <taxon>Burkholderiales</taxon>
        <taxon>Comamonadaceae</taxon>
        <taxon>Hydrogenophaga</taxon>
    </lineage>
</organism>